<gene>
    <name evidence="3" type="ORF">QNI22_07670</name>
</gene>
<accession>A0AAE3R2P8</accession>
<dbReference type="Gene3D" id="3.80.10.10">
    <property type="entry name" value="Ribonuclease Inhibitor"/>
    <property type="match status" value="1"/>
</dbReference>
<keyword evidence="1" id="KW-0433">Leucine-rich repeat</keyword>
<comment type="caution">
    <text evidence="3">The sequence shown here is derived from an EMBL/GenBank/DDBJ whole genome shotgun (WGS) entry which is preliminary data.</text>
</comment>
<dbReference type="Pfam" id="PF12799">
    <property type="entry name" value="LRR_4"/>
    <property type="match status" value="1"/>
</dbReference>
<evidence type="ECO:0000313" key="4">
    <source>
        <dbReference type="Proteomes" id="UP001232063"/>
    </source>
</evidence>
<dbReference type="PROSITE" id="PS51450">
    <property type="entry name" value="LRR"/>
    <property type="match status" value="1"/>
</dbReference>
<evidence type="ECO:0000313" key="3">
    <source>
        <dbReference type="EMBL" id="MDJ1500517.1"/>
    </source>
</evidence>
<organism evidence="3 4">
    <name type="scientific">Xanthocytophaga agilis</name>
    <dbReference type="NCBI Taxonomy" id="3048010"/>
    <lineage>
        <taxon>Bacteria</taxon>
        <taxon>Pseudomonadati</taxon>
        <taxon>Bacteroidota</taxon>
        <taxon>Cytophagia</taxon>
        <taxon>Cytophagales</taxon>
        <taxon>Rhodocytophagaceae</taxon>
        <taxon>Xanthocytophaga</taxon>
    </lineage>
</organism>
<dbReference type="EMBL" id="JASJOU010000002">
    <property type="protein sequence ID" value="MDJ1500517.1"/>
    <property type="molecule type" value="Genomic_DNA"/>
</dbReference>
<dbReference type="InterPro" id="IPR025875">
    <property type="entry name" value="Leu-rich_rpt_4"/>
</dbReference>
<keyword evidence="4" id="KW-1185">Reference proteome</keyword>
<dbReference type="SMART" id="SM00369">
    <property type="entry name" value="LRR_TYP"/>
    <property type="match status" value="2"/>
</dbReference>
<dbReference type="RefSeq" id="WP_314510048.1">
    <property type="nucleotide sequence ID" value="NZ_JASJOU010000002.1"/>
</dbReference>
<dbReference type="InterPro" id="IPR050216">
    <property type="entry name" value="LRR_domain-containing"/>
</dbReference>
<reference evidence="3" key="1">
    <citation type="submission" date="2023-05" db="EMBL/GenBank/DDBJ databases">
        <authorList>
            <person name="Zhang X."/>
        </authorList>
    </citation>
    <scope>NUCLEOTIDE SEQUENCE</scope>
    <source>
        <strain evidence="3">BD1B2-1</strain>
    </source>
</reference>
<protein>
    <submittedName>
        <fullName evidence="3">Leucine-rich repeat domain-containing protein</fullName>
    </submittedName>
</protein>
<name>A0AAE3R2P8_9BACT</name>
<dbReference type="Proteomes" id="UP001232063">
    <property type="component" value="Unassembled WGS sequence"/>
</dbReference>
<keyword evidence="2" id="KW-0677">Repeat</keyword>
<evidence type="ECO:0000256" key="2">
    <source>
        <dbReference type="ARBA" id="ARBA00022737"/>
    </source>
</evidence>
<dbReference type="InterPro" id="IPR001611">
    <property type="entry name" value="Leu-rich_rpt"/>
</dbReference>
<proteinExistence type="predicted"/>
<dbReference type="PANTHER" id="PTHR48051">
    <property type="match status" value="1"/>
</dbReference>
<dbReference type="AlphaFoldDB" id="A0AAE3R2P8"/>
<dbReference type="PANTHER" id="PTHR48051:SF1">
    <property type="entry name" value="RAS SUPPRESSOR PROTEIN 1"/>
    <property type="match status" value="1"/>
</dbReference>
<dbReference type="InterPro" id="IPR003591">
    <property type="entry name" value="Leu-rich_rpt_typical-subtyp"/>
</dbReference>
<dbReference type="GO" id="GO:0005737">
    <property type="term" value="C:cytoplasm"/>
    <property type="evidence" value="ECO:0007669"/>
    <property type="project" value="TreeGrafter"/>
</dbReference>
<dbReference type="InterPro" id="IPR032675">
    <property type="entry name" value="LRR_dom_sf"/>
</dbReference>
<evidence type="ECO:0000256" key="1">
    <source>
        <dbReference type="ARBA" id="ARBA00022614"/>
    </source>
</evidence>
<sequence>MSEANSEKENIMRLLLSGQEESIQLGLIIAESLQLEREIKQDIDIALNWFTRQMHSSIQGKLKAIHKVKNVNLSGQDLTSIPCQIQYVINLQSLDLSNNQLVRLPPKITNCTNLTILNLTGNPLLFLPPGMNELTKLVKLSFVGTRIAAPERERIRSALPNCETIFE</sequence>
<dbReference type="SUPFAM" id="SSF52058">
    <property type="entry name" value="L domain-like"/>
    <property type="match status" value="1"/>
</dbReference>